<dbReference type="AlphaFoldDB" id="G7YUC4"/>
<reference key="2">
    <citation type="submission" date="2011-10" db="EMBL/GenBank/DDBJ databases">
        <title>The genome and transcriptome sequence of Clonorchis sinensis provide insights into the carcinogenic liver fluke.</title>
        <authorList>
            <person name="Wang X."/>
            <person name="Huang Y."/>
            <person name="Chen W."/>
            <person name="Liu H."/>
            <person name="Guo L."/>
            <person name="Chen Y."/>
            <person name="Luo F."/>
            <person name="Zhou W."/>
            <person name="Sun J."/>
            <person name="Mao Q."/>
            <person name="Liang P."/>
            <person name="Zhou C."/>
            <person name="Tian Y."/>
            <person name="Men J."/>
            <person name="Lv X."/>
            <person name="Huang L."/>
            <person name="Zhou J."/>
            <person name="Hu Y."/>
            <person name="Li R."/>
            <person name="Zhang F."/>
            <person name="Lei H."/>
            <person name="Li X."/>
            <person name="Hu X."/>
            <person name="Liang C."/>
            <person name="Xu J."/>
            <person name="Wu Z."/>
            <person name="Yu X."/>
        </authorList>
    </citation>
    <scope>NUCLEOTIDE SEQUENCE</scope>
    <source>
        <strain>Henan</strain>
    </source>
</reference>
<dbReference type="GO" id="GO:0016020">
    <property type="term" value="C:membrane"/>
    <property type="evidence" value="ECO:0007669"/>
    <property type="project" value="UniProtKB-SubCell"/>
</dbReference>
<keyword evidence="9" id="KW-1185">Reference proteome</keyword>
<dbReference type="Proteomes" id="UP000008909">
    <property type="component" value="Unassembled WGS sequence"/>
</dbReference>
<keyword evidence="6" id="KW-0472">Membrane</keyword>
<evidence type="ECO:0000256" key="1">
    <source>
        <dbReference type="ARBA" id="ARBA00004141"/>
    </source>
</evidence>
<dbReference type="Pfam" id="PF02990">
    <property type="entry name" value="EMP70"/>
    <property type="match status" value="1"/>
</dbReference>
<reference evidence="8" key="1">
    <citation type="journal article" date="2011" name="Genome Biol.">
        <title>The draft genome of the carcinogenic human liver fluke Clonorchis sinensis.</title>
        <authorList>
            <person name="Wang X."/>
            <person name="Chen W."/>
            <person name="Huang Y."/>
            <person name="Sun J."/>
            <person name="Men J."/>
            <person name="Liu H."/>
            <person name="Luo F."/>
            <person name="Guo L."/>
            <person name="Lv X."/>
            <person name="Deng C."/>
            <person name="Zhou C."/>
            <person name="Fan Y."/>
            <person name="Li X."/>
            <person name="Huang L."/>
            <person name="Hu Y."/>
            <person name="Liang C."/>
            <person name="Hu X."/>
            <person name="Xu J."/>
            <person name="Yu X."/>
        </authorList>
    </citation>
    <scope>NUCLEOTIDE SEQUENCE [LARGE SCALE GENOMIC DNA]</scope>
    <source>
        <strain evidence="8">Henan</strain>
    </source>
</reference>
<keyword evidence="4" id="KW-0732">Signal</keyword>
<dbReference type="PANTHER" id="PTHR10766:SF176">
    <property type="entry name" value="TRANSMEMBRANE 9 SUPERFAMILY MEMBER"/>
    <property type="match status" value="1"/>
</dbReference>
<gene>
    <name evidence="8" type="ORF">CLF_111094</name>
</gene>
<evidence type="ECO:0000256" key="4">
    <source>
        <dbReference type="ARBA" id="ARBA00022729"/>
    </source>
</evidence>
<accession>G7YUC4</accession>
<proteinExistence type="inferred from homology"/>
<evidence type="ECO:0000256" key="6">
    <source>
        <dbReference type="ARBA" id="ARBA00023136"/>
    </source>
</evidence>
<evidence type="ECO:0000313" key="8">
    <source>
        <dbReference type="EMBL" id="GAA56554.1"/>
    </source>
</evidence>
<dbReference type="PANTHER" id="PTHR10766">
    <property type="entry name" value="TRANSMEMBRANE 9 SUPERFAMILY PROTEIN"/>
    <property type="match status" value="1"/>
</dbReference>
<evidence type="ECO:0000256" key="3">
    <source>
        <dbReference type="ARBA" id="ARBA00022692"/>
    </source>
</evidence>
<dbReference type="GO" id="GO:0072657">
    <property type="term" value="P:protein localization to membrane"/>
    <property type="evidence" value="ECO:0007669"/>
    <property type="project" value="TreeGrafter"/>
</dbReference>
<organism evidence="8 9">
    <name type="scientific">Clonorchis sinensis</name>
    <name type="common">Chinese liver fluke</name>
    <dbReference type="NCBI Taxonomy" id="79923"/>
    <lineage>
        <taxon>Eukaryota</taxon>
        <taxon>Metazoa</taxon>
        <taxon>Spiralia</taxon>
        <taxon>Lophotrochozoa</taxon>
        <taxon>Platyhelminthes</taxon>
        <taxon>Trematoda</taxon>
        <taxon>Digenea</taxon>
        <taxon>Opisthorchiida</taxon>
        <taxon>Opisthorchiata</taxon>
        <taxon>Opisthorchiidae</taxon>
        <taxon>Clonorchis</taxon>
    </lineage>
</organism>
<keyword evidence="5" id="KW-1133">Transmembrane helix</keyword>
<protein>
    <recommendedName>
        <fullName evidence="7">Transmembrane 9 superfamily member</fullName>
    </recommendedName>
</protein>
<evidence type="ECO:0000256" key="2">
    <source>
        <dbReference type="ARBA" id="ARBA00005227"/>
    </source>
</evidence>
<dbReference type="InterPro" id="IPR004240">
    <property type="entry name" value="EMP70"/>
</dbReference>
<evidence type="ECO:0000256" key="5">
    <source>
        <dbReference type="ARBA" id="ARBA00022989"/>
    </source>
</evidence>
<name>G7YUC4_CLOSI</name>
<evidence type="ECO:0000256" key="7">
    <source>
        <dbReference type="RuleBase" id="RU363079"/>
    </source>
</evidence>
<sequence length="276" mass="31041">MKAMACEKLCTRRYKSSTEPAYDFLRNAIILQYSHHWVVDNLPVTVCLTSEDQKRYCSASIPLGCFGETRDLSNSLCGAFTRSKNEVYLLNHAKLKIYYHPVQDSWSWPDSIRIVGVVVEPQSIAHPKDTADCASTTPLMLPVHLDSELFVTYSYSVTYERPIERAVFLGSIRAFIRSSEDRSTVITFEKRNLLSTGPNVTVVLGMHASTCRHSADTTHGPGISTGLNVFYLTAVPTSIHWCRKNTHQQRTQQLYCEQASAKSTKGVAVFKGHFRP</sequence>
<comment type="subcellular location">
    <subcellularLocation>
        <location evidence="1">Membrane</location>
        <topology evidence="1">Multi-pass membrane protein</topology>
    </subcellularLocation>
</comment>
<comment type="similarity">
    <text evidence="2 7">Belongs to the nonaspanin (TM9SF) (TC 9.A.2) family.</text>
</comment>
<evidence type="ECO:0000313" key="9">
    <source>
        <dbReference type="Proteomes" id="UP000008909"/>
    </source>
</evidence>
<keyword evidence="3 8" id="KW-0812">Transmembrane</keyword>
<dbReference type="EMBL" id="DF144292">
    <property type="protein sequence ID" value="GAA56554.1"/>
    <property type="molecule type" value="Genomic_DNA"/>
</dbReference>